<proteinExistence type="predicted"/>
<keyword evidence="1" id="KW-0472">Membrane</keyword>
<protein>
    <submittedName>
        <fullName evidence="2">Uncharacterized protein</fullName>
    </submittedName>
</protein>
<dbReference type="AlphaFoldDB" id="A0A366HQ59"/>
<evidence type="ECO:0000313" key="2">
    <source>
        <dbReference type="EMBL" id="RBP45780.1"/>
    </source>
</evidence>
<comment type="caution">
    <text evidence="2">The sequence shown here is derived from an EMBL/GenBank/DDBJ whole genome shotgun (WGS) entry which is preliminary data.</text>
</comment>
<evidence type="ECO:0000256" key="1">
    <source>
        <dbReference type="SAM" id="Phobius"/>
    </source>
</evidence>
<organism evidence="2 3">
    <name type="scientific">Roseimicrobium gellanilyticum</name>
    <dbReference type="NCBI Taxonomy" id="748857"/>
    <lineage>
        <taxon>Bacteria</taxon>
        <taxon>Pseudomonadati</taxon>
        <taxon>Verrucomicrobiota</taxon>
        <taxon>Verrucomicrobiia</taxon>
        <taxon>Verrucomicrobiales</taxon>
        <taxon>Verrucomicrobiaceae</taxon>
        <taxon>Roseimicrobium</taxon>
    </lineage>
</organism>
<feature type="transmembrane region" description="Helical" evidence="1">
    <location>
        <begin position="6"/>
        <end position="26"/>
    </location>
</feature>
<keyword evidence="1" id="KW-0812">Transmembrane</keyword>
<dbReference type="RefSeq" id="WP_113957350.1">
    <property type="nucleotide sequence ID" value="NZ_QNRR01000002.1"/>
</dbReference>
<dbReference type="EMBL" id="QNRR01000002">
    <property type="protein sequence ID" value="RBP45780.1"/>
    <property type="molecule type" value="Genomic_DNA"/>
</dbReference>
<feature type="transmembrane region" description="Helical" evidence="1">
    <location>
        <begin position="33"/>
        <end position="55"/>
    </location>
</feature>
<keyword evidence="1" id="KW-1133">Transmembrane helix</keyword>
<dbReference type="Proteomes" id="UP000253426">
    <property type="component" value="Unassembled WGS sequence"/>
</dbReference>
<evidence type="ECO:0000313" key="3">
    <source>
        <dbReference type="Proteomes" id="UP000253426"/>
    </source>
</evidence>
<sequence>MFDALISKYASLAFMVVGSGLSIFALRAVKRWVFWLLLLIAIPCLLLAGTIYWYVSNYSGGRMDEKFQASLKVGMTESDVMLAVDKYYPKRDAHRPTVLQNGAERLGIFIPGGEDSREKMIHLRFENGRVAEVTGR</sequence>
<name>A0A366HQ59_9BACT</name>
<reference evidence="2 3" key="1">
    <citation type="submission" date="2018-06" db="EMBL/GenBank/DDBJ databases">
        <title>Genomic Encyclopedia of Type Strains, Phase IV (KMG-IV): sequencing the most valuable type-strain genomes for metagenomic binning, comparative biology and taxonomic classification.</title>
        <authorList>
            <person name="Goeker M."/>
        </authorList>
    </citation>
    <scope>NUCLEOTIDE SEQUENCE [LARGE SCALE GENOMIC DNA]</scope>
    <source>
        <strain evidence="2 3">DSM 25532</strain>
    </source>
</reference>
<gene>
    <name evidence="2" type="ORF">DES53_102162</name>
</gene>
<accession>A0A366HQ59</accession>
<keyword evidence="3" id="KW-1185">Reference proteome</keyword>